<reference evidence="1 2" key="1">
    <citation type="submission" date="2016-10" db="EMBL/GenBank/DDBJ databases">
        <authorList>
            <person name="de Groot N.N."/>
        </authorList>
    </citation>
    <scope>NUCLEOTIDE SEQUENCE [LARGE SCALE GENOMIC DNA]</scope>
    <source>
        <strain evidence="1 2">DSM 18180</strain>
    </source>
</reference>
<dbReference type="RefSeq" id="WP_072402946.1">
    <property type="nucleotide sequence ID" value="NZ_FPKV01000003.1"/>
</dbReference>
<dbReference type="InterPro" id="IPR008969">
    <property type="entry name" value="CarboxyPept-like_regulatory"/>
</dbReference>
<evidence type="ECO:0008006" key="3">
    <source>
        <dbReference type="Google" id="ProtNLM"/>
    </source>
</evidence>
<dbReference type="Pfam" id="PF13715">
    <property type="entry name" value="CarbopepD_reg_2"/>
    <property type="match status" value="1"/>
</dbReference>
<protein>
    <recommendedName>
        <fullName evidence="3">CarboxypepD_reg-like domain-containing protein</fullName>
    </recommendedName>
</protein>
<organism evidence="1 2">
    <name type="scientific">Flaviramulus basaltis</name>
    <dbReference type="NCBI Taxonomy" id="369401"/>
    <lineage>
        <taxon>Bacteria</taxon>
        <taxon>Pseudomonadati</taxon>
        <taxon>Bacteroidota</taxon>
        <taxon>Flavobacteriia</taxon>
        <taxon>Flavobacteriales</taxon>
        <taxon>Flavobacteriaceae</taxon>
        <taxon>Flaviramulus</taxon>
    </lineage>
</organism>
<dbReference type="OrthoDB" id="1427655at2"/>
<accession>A0A1K2INA3</accession>
<sequence length="266" mass="30208">MLKIKSFVILVGFFGFEKIHSQSIEISGKVESKTDVENIHVINKTSQVFTITNVSGNFNITGKLNDTIVFSSLQHKPKEVVITKEIIENKVVYVVLQEQINELDEVLVGKVLTGNLMSDIKNIEGDPPINFYDVGIPGYTGKPATQSERRLAEAGEFKPKMLLGLLGGGLPLNPILNGLSGRTKMLKNRVNIESREELMQSIKSRLSKDFFASNPLDDHLKMDFFYFTADDENFIKHCKNQTDFKILIFLRMKYRQYLENIDLTKN</sequence>
<gene>
    <name evidence="1" type="ORF">SAMN05428642_103331</name>
</gene>
<dbReference type="AlphaFoldDB" id="A0A1K2INA3"/>
<evidence type="ECO:0000313" key="1">
    <source>
        <dbReference type="EMBL" id="SFZ93782.1"/>
    </source>
</evidence>
<dbReference type="SUPFAM" id="SSF49464">
    <property type="entry name" value="Carboxypeptidase regulatory domain-like"/>
    <property type="match status" value="1"/>
</dbReference>
<dbReference type="STRING" id="369401.SAMN05428642_103331"/>
<name>A0A1K2INA3_9FLAO</name>
<evidence type="ECO:0000313" key="2">
    <source>
        <dbReference type="Proteomes" id="UP000182544"/>
    </source>
</evidence>
<proteinExistence type="predicted"/>
<dbReference type="Proteomes" id="UP000182544">
    <property type="component" value="Unassembled WGS sequence"/>
</dbReference>
<keyword evidence="2" id="KW-1185">Reference proteome</keyword>
<dbReference type="EMBL" id="FPKV01000003">
    <property type="protein sequence ID" value="SFZ93782.1"/>
    <property type="molecule type" value="Genomic_DNA"/>
</dbReference>